<evidence type="ECO:0000256" key="7">
    <source>
        <dbReference type="ARBA" id="ARBA00022993"/>
    </source>
</evidence>
<name>A0A7X0F3N9_9HYPH</name>
<dbReference type="RefSeq" id="WP_055976787.1">
    <property type="nucleotide sequence ID" value="NZ_BAABEG010000001.1"/>
</dbReference>
<evidence type="ECO:0000256" key="5">
    <source>
        <dbReference type="ARBA" id="ARBA00022840"/>
    </source>
</evidence>
<evidence type="ECO:0000313" key="12">
    <source>
        <dbReference type="Proteomes" id="UP000536262"/>
    </source>
</evidence>
<feature type="binding site" evidence="9">
    <location>
        <begin position="130"/>
        <end position="136"/>
    </location>
    <ligand>
        <name>ATP</name>
        <dbReference type="ChEBI" id="CHEBI:30616"/>
    </ligand>
</feature>
<dbReference type="GO" id="GO:0004595">
    <property type="term" value="F:pantetheine-phosphate adenylyltransferase activity"/>
    <property type="evidence" value="ECO:0007669"/>
    <property type="project" value="UniProtKB-UniRule"/>
</dbReference>
<evidence type="ECO:0000256" key="9">
    <source>
        <dbReference type="HAMAP-Rule" id="MF_00151"/>
    </source>
</evidence>
<feature type="site" description="Transition state stabilizer" evidence="9">
    <location>
        <position position="19"/>
    </location>
</feature>
<evidence type="ECO:0000256" key="1">
    <source>
        <dbReference type="ARBA" id="ARBA00022490"/>
    </source>
</evidence>
<feature type="binding site" evidence="9">
    <location>
        <position position="19"/>
    </location>
    <ligand>
        <name>ATP</name>
        <dbReference type="ChEBI" id="CHEBI:30616"/>
    </ligand>
</feature>
<feature type="domain" description="Cytidyltransferase-like" evidence="10">
    <location>
        <begin position="7"/>
        <end position="140"/>
    </location>
</feature>
<dbReference type="PANTHER" id="PTHR21342:SF1">
    <property type="entry name" value="PHOSPHOPANTETHEINE ADENYLYLTRANSFERASE"/>
    <property type="match status" value="1"/>
</dbReference>
<feature type="binding site" evidence="9">
    <location>
        <begin position="95"/>
        <end position="97"/>
    </location>
    <ligand>
        <name>ATP</name>
        <dbReference type="ChEBI" id="CHEBI:30616"/>
    </ligand>
</feature>
<evidence type="ECO:0000256" key="8">
    <source>
        <dbReference type="ARBA" id="ARBA00029346"/>
    </source>
</evidence>
<feature type="binding site" evidence="9">
    <location>
        <position position="105"/>
    </location>
    <ligand>
        <name>ATP</name>
        <dbReference type="ChEBI" id="CHEBI:30616"/>
    </ligand>
</feature>
<keyword evidence="6 9" id="KW-0460">Magnesium</keyword>
<keyword evidence="12" id="KW-1185">Reference proteome</keyword>
<evidence type="ECO:0000256" key="2">
    <source>
        <dbReference type="ARBA" id="ARBA00022679"/>
    </source>
</evidence>
<dbReference type="UniPathway" id="UPA00241">
    <property type="reaction ID" value="UER00355"/>
</dbReference>
<feature type="binding site" evidence="9">
    <location>
        <begin position="11"/>
        <end position="12"/>
    </location>
    <ligand>
        <name>ATP</name>
        <dbReference type="ChEBI" id="CHEBI:30616"/>
    </ligand>
</feature>
<dbReference type="Pfam" id="PF01467">
    <property type="entry name" value="CTP_transf_like"/>
    <property type="match status" value="1"/>
</dbReference>
<keyword evidence="4 9" id="KW-0547">Nucleotide-binding</keyword>
<dbReference type="PANTHER" id="PTHR21342">
    <property type="entry name" value="PHOSPHOPANTETHEINE ADENYLYLTRANSFERASE"/>
    <property type="match status" value="1"/>
</dbReference>
<feature type="binding site" evidence="9">
    <location>
        <position position="94"/>
    </location>
    <ligand>
        <name>substrate</name>
    </ligand>
</feature>
<sequence length="166" mass="17639">MTDRIAIYAGSFDPLTNGHLDVLKASLAVADVVYAAIGIHPGKKPLFSFEERVALIEEATKAEFGKDGARIKVVAFDGLVIDAARKEGASIMIRGLRDGTDLDYEMQMAGMNETMAPELQTVFLPASPSVRTITATLVRQIASMGGDIRPFVPAAVAGALTAKFAK</sequence>
<dbReference type="HAMAP" id="MF_00151">
    <property type="entry name" value="PPAT_bact"/>
    <property type="match status" value="1"/>
</dbReference>
<dbReference type="Gene3D" id="3.40.50.620">
    <property type="entry name" value="HUPs"/>
    <property type="match status" value="1"/>
</dbReference>
<proteinExistence type="inferred from homology"/>
<dbReference type="InterPro" id="IPR004821">
    <property type="entry name" value="Cyt_trans-like"/>
</dbReference>
<comment type="function">
    <text evidence="9">Reversibly transfers an adenylyl group from ATP to 4'-phosphopantetheine, yielding dephospho-CoA (dPCoA) and pyrophosphate.</text>
</comment>
<dbReference type="InterPro" id="IPR001980">
    <property type="entry name" value="PPAT"/>
</dbReference>
<dbReference type="Proteomes" id="UP000536262">
    <property type="component" value="Unassembled WGS sequence"/>
</dbReference>
<reference evidence="11 12" key="1">
    <citation type="submission" date="2020-08" db="EMBL/GenBank/DDBJ databases">
        <title>Genomic Encyclopedia of Type Strains, Phase IV (KMG-IV): sequencing the most valuable type-strain genomes for metagenomic binning, comparative biology and taxonomic classification.</title>
        <authorList>
            <person name="Goeker M."/>
        </authorList>
    </citation>
    <scope>NUCLEOTIDE SEQUENCE [LARGE SCALE GENOMIC DNA]</scope>
    <source>
        <strain evidence="11 12">DSM 7051</strain>
    </source>
</reference>
<feature type="binding site" evidence="9">
    <location>
        <position position="80"/>
    </location>
    <ligand>
        <name>substrate</name>
    </ligand>
</feature>
<protein>
    <recommendedName>
        <fullName evidence="9">Phosphopantetheine adenylyltransferase</fullName>
        <ecNumber evidence="9">2.7.7.3</ecNumber>
    </recommendedName>
    <alternativeName>
        <fullName evidence="9">Dephospho-CoA pyrophosphorylase</fullName>
    </alternativeName>
    <alternativeName>
        <fullName evidence="9">Pantetheine-phosphate adenylyltransferase</fullName>
        <shortName evidence="9">PPAT</shortName>
    </alternativeName>
</protein>
<evidence type="ECO:0000259" key="10">
    <source>
        <dbReference type="Pfam" id="PF01467"/>
    </source>
</evidence>
<dbReference type="GO" id="GO:0015937">
    <property type="term" value="P:coenzyme A biosynthetic process"/>
    <property type="evidence" value="ECO:0007669"/>
    <property type="project" value="UniProtKB-UniRule"/>
</dbReference>
<organism evidence="11 12">
    <name type="scientific">Aminobacter aganoensis</name>
    <dbReference type="NCBI Taxonomy" id="83264"/>
    <lineage>
        <taxon>Bacteria</taxon>
        <taxon>Pseudomonadati</taxon>
        <taxon>Pseudomonadota</taxon>
        <taxon>Alphaproteobacteria</taxon>
        <taxon>Hyphomicrobiales</taxon>
        <taxon>Phyllobacteriaceae</taxon>
        <taxon>Aminobacter</taxon>
    </lineage>
</organism>
<gene>
    <name evidence="9" type="primary">coaD</name>
    <name evidence="11" type="ORF">GGR00_000216</name>
</gene>
<evidence type="ECO:0000256" key="3">
    <source>
        <dbReference type="ARBA" id="ARBA00022695"/>
    </source>
</evidence>
<dbReference type="PRINTS" id="PR01020">
    <property type="entry name" value="LPSBIOSNTHSS"/>
</dbReference>
<keyword evidence="3 9" id="KW-0548">Nucleotidyltransferase</keyword>
<comment type="catalytic activity">
    <reaction evidence="8 9">
        <text>(R)-4'-phosphopantetheine + ATP + H(+) = 3'-dephospho-CoA + diphosphate</text>
        <dbReference type="Rhea" id="RHEA:19801"/>
        <dbReference type="ChEBI" id="CHEBI:15378"/>
        <dbReference type="ChEBI" id="CHEBI:30616"/>
        <dbReference type="ChEBI" id="CHEBI:33019"/>
        <dbReference type="ChEBI" id="CHEBI:57328"/>
        <dbReference type="ChEBI" id="CHEBI:61723"/>
        <dbReference type="EC" id="2.7.7.3"/>
    </reaction>
</comment>
<keyword evidence="2 9" id="KW-0808">Transferase</keyword>
<dbReference type="GO" id="GO:0005737">
    <property type="term" value="C:cytoplasm"/>
    <property type="evidence" value="ECO:0007669"/>
    <property type="project" value="UniProtKB-SubCell"/>
</dbReference>
<keyword evidence="1 9" id="KW-0963">Cytoplasm</keyword>
<feature type="binding site" evidence="9">
    <location>
        <position position="43"/>
    </location>
    <ligand>
        <name>substrate</name>
    </ligand>
</feature>
<dbReference type="NCBIfam" id="TIGR01510">
    <property type="entry name" value="coaD_prev_kdtB"/>
    <property type="match status" value="1"/>
</dbReference>
<dbReference type="InterPro" id="IPR014729">
    <property type="entry name" value="Rossmann-like_a/b/a_fold"/>
</dbReference>
<dbReference type="AlphaFoldDB" id="A0A7X0F3N9"/>
<comment type="subcellular location">
    <subcellularLocation>
        <location evidence="9">Cytoplasm</location>
    </subcellularLocation>
</comment>
<dbReference type="CDD" id="cd02163">
    <property type="entry name" value="PPAT"/>
    <property type="match status" value="1"/>
</dbReference>
<evidence type="ECO:0000256" key="6">
    <source>
        <dbReference type="ARBA" id="ARBA00022842"/>
    </source>
</evidence>
<evidence type="ECO:0000256" key="4">
    <source>
        <dbReference type="ARBA" id="ARBA00022741"/>
    </source>
</evidence>
<dbReference type="SUPFAM" id="SSF52374">
    <property type="entry name" value="Nucleotidylyl transferase"/>
    <property type="match status" value="1"/>
</dbReference>
<dbReference type="EMBL" id="JACHOU010000001">
    <property type="protein sequence ID" value="MBB6352464.1"/>
    <property type="molecule type" value="Genomic_DNA"/>
</dbReference>
<dbReference type="EC" id="2.7.7.3" evidence="9"/>
<dbReference type="NCBIfam" id="TIGR00125">
    <property type="entry name" value="cyt_tran_rel"/>
    <property type="match status" value="1"/>
</dbReference>
<comment type="pathway">
    <text evidence="9">Cofactor biosynthesis; coenzyme A biosynthesis; CoA from (R)-pantothenate: step 4/5.</text>
</comment>
<feature type="binding site" evidence="9">
    <location>
        <position position="11"/>
    </location>
    <ligand>
        <name>substrate</name>
    </ligand>
</feature>
<comment type="caution">
    <text evidence="11">The sequence shown here is derived from an EMBL/GenBank/DDBJ whole genome shotgun (WGS) entry which is preliminary data.</text>
</comment>
<accession>A0A7X0F3N9</accession>
<comment type="subunit">
    <text evidence="9">Homohexamer.</text>
</comment>
<evidence type="ECO:0000313" key="11">
    <source>
        <dbReference type="EMBL" id="MBB6352464.1"/>
    </source>
</evidence>
<dbReference type="GO" id="GO:0005524">
    <property type="term" value="F:ATP binding"/>
    <property type="evidence" value="ECO:0007669"/>
    <property type="project" value="UniProtKB-KW"/>
</dbReference>
<comment type="cofactor">
    <cofactor evidence="9">
        <name>Mg(2+)</name>
        <dbReference type="ChEBI" id="CHEBI:18420"/>
    </cofactor>
</comment>
<comment type="similarity">
    <text evidence="9">Belongs to the bacterial CoaD family.</text>
</comment>
<keyword evidence="7 9" id="KW-0173">Coenzyme A biosynthesis</keyword>
<keyword evidence="5 9" id="KW-0067">ATP-binding</keyword>